<dbReference type="EMBL" id="LSDC01000097">
    <property type="protein sequence ID" value="KXB58388.1"/>
    <property type="molecule type" value="Genomic_DNA"/>
</dbReference>
<evidence type="ECO:0000259" key="1">
    <source>
        <dbReference type="Pfam" id="PF04991"/>
    </source>
</evidence>
<dbReference type="InterPro" id="IPR052942">
    <property type="entry name" value="LPS_cholinephosphotransferase"/>
</dbReference>
<reference evidence="3" key="1">
    <citation type="submission" date="2016-01" db="EMBL/GenBank/DDBJ databases">
        <authorList>
            <person name="Mitreva M."/>
            <person name="Pepin K.H."/>
            <person name="Mihindukulasuriya K.A."/>
            <person name="Fulton R."/>
            <person name="Fronick C."/>
            <person name="O'Laughlin M."/>
            <person name="Miner T."/>
            <person name="Herter B."/>
            <person name="Rosa B.A."/>
            <person name="Cordes M."/>
            <person name="Tomlinson C."/>
            <person name="Wollam A."/>
            <person name="Palsikar V.B."/>
            <person name="Mardis E.R."/>
            <person name="Wilson R.K."/>
        </authorList>
    </citation>
    <scope>NUCLEOTIDE SEQUENCE [LARGE SCALE GENOMIC DNA]</scope>
    <source>
        <strain evidence="3">DNF01167</strain>
    </source>
</reference>
<protein>
    <submittedName>
        <fullName evidence="2">LICD family protein</fullName>
    </submittedName>
</protein>
<dbReference type="STRING" id="1379.HMPREF3186_01394"/>
<dbReference type="Proteomes" id="UP000070355">
    <property type="component" value="Unassembled WGS sequence"/>
</dbReference>
<dbReference type="Pfam" id="PF04991">
    <property type="entry name" value="LicD"/>
    <property type="match status" value="1"/>
</dbReference>
<accession>A0A133ZSG6</accession>
<sequence length="294" mass="34232">MFRRQTKTQTNISEYGYINIKIDKMEEKRIMDIKNKVRLVQEKEIELLKIFSEICEQHNLTYYALGGTLLGAIRHGGFIPWDDDMDLGMPREDYDKFIEISGSVLPKHVLLKQHTDNLGNTSIRDTSTVITFGTTDCNPFLDIFPLDGFPEKGLSKWTHEKHILFYRMLSKLSVVQEISDRDRGAFENILVKVARVTKIDKILNTEKINKKLHKVIRKYDFYSSPRGGNVLGTYRDREIVPIEVFGKPKKMEFEGMQLSVHSEPEKYLENIYGDFMRLPKEEDRVGHFEAAYGK</sequence>
<dbReference type="PANTHER" id="PTHR43404:SF2">
    <property type="entry name" value="LIPOPOLYSACCHARIDE CHOLINEPHOSPHOTRANSFERASE LICD"/>
    <property type="match status" value="1"/>
</dbReference>
<dbReference type="PANTHER" id="PTHR43404">
    <property type="entry name" value="LIPOPOLYSACCHARIDE CHOLINEPHOSPHOTRANSFERASE LICD"/>
    <property type="match status" value="1"/>
</dbReference>
<name>A0A133ZSG6_9BACL</name>
<gene>
    <name evidence="2" type="ORF">HMPREF3186_01394</name>
</gene>
<proteinExistence type="predicted"/>
<evidence type="ECO:0000313" key="3">
    <source>
        <dbReference type="Proteomes" id="UP000070355"/>
    </source>
</evidence>
<dbReference type="InterPro" id="IPR007074">
    <property type="entry name" value="LicD/FKTN/FKRP_NTP_transf"/>
</dbReference>
<organism evidence="2 3">
    <name type="scientific">Gemella haemolysans</name>
    <dbReference type="NCBI Taxonomy" id="1379"/>
    <lineage>
        <taxon>Bacteria</taxon>
        <taxon>Bacillati</taxon>
        <taxon>Bacillota</taxon>
        <taxon>Bacilli</taxon>
        <taxon>Bacillales</taxon>
        <taxon>Gemellaceae</taxon>
        <taxon>Gemella</taxon>
    </lineage>
</organism>
<dbReference type="GO" id="GO:0009100">
    <property type="term" value="P:glycoprotein metabolic process"/>
    <property type="evidence" value="ECO:0007669"/>
    <property type="project" value="UniProtKB-ARBA"/>
</dbReference>
<dbReference type="PATRIC" id="fig|1379.3.peg.1378"/>
<dbReference type="AlphaFoldDB" id="A0A133ZSG6"/>
<evidence type="ECO:0000313" key="2">
    <source>
        <dbReference type="EMBL" id="KXB58388.1"/>
    </source>
</evidence>
<feature type="domain" description="LicD/FKTN/FKRP nucleotidyltransferase" evidence="1">
    <location>
        <begin position="55"/>
        <end position="273"/>
    </location>
</feature>
<comment type="caution">
    <text evidence="2">The sequence shown here is derived from an EMBL/GenBank/DDBJ whole genome shotgun (WGS) entry which is preliminary data.</text>
</comment>